<evidence type="ECO:0000313" key="1">
    <source>
        <dbReference type="EMBL" id="ABL97765.1"/>
    </source>
</evidence>
<dbReference type="InterPro" id="IPR007357">
    <property type="entry name" value="PhrB-like"/>
</dbReference>
<dbReference type="Gene3D" id="1.10.579.10">
    <property type="entry name" value="DNA Cyclobutane Dipyrimidine Photolyase, subunit A, domain 3"/>
    <property type="match status" value="1"/>
</dbReference>
<dbReference type="EMBL" id="EF089400">
    <property type="protein sequence ID" value="ABL97765.1"/>
    <property type="molecule type" value="Genomic_DNA"/>
</dbReference>
<gene>
    <name evidence="1" type="ORF">MBMO_EB0-41B09.0035</name>
</gene>
<reference evidence="1" key="1">
    <citation type="journal article" date="2007" name="Environ. Microbiol.">
        <title>Proteorhodopsin photosystem gene clusters exhibit co-evolutionary trends and shared ancestry among diverse marine microbial phyla.</title>
        <authorList>
            <person name="McCarren J."/>
            <person name="Delong E.F."/>
        </authorList>
    </citation>
    <scope>NUCLEOTIDE SEQUENCE</scope>
</reference>
<dbReference type="InterPro" id="IPR014729">
    <property type="entry name" value="Rossmann-like_a/b/a_fold"/>
</dbReference>
<dbReference type="Gene3D" id="1.10.10.1710">
    <property type="entry name" value="Deoxyribodipyrimidine photolyase-related"/>
    <property type="match status" value="1"/>
</dbReference>
<dbReference type="PANTHER" id="PTHR38657">
    <property type="entry name" value="SLR1343 PROTEIN"/>
    <property type="match status" value="1"/>
</dbReference>
<dbReference type="Gene3D" id="3.40.50.620">
    <property type="entry name" value="HUPs"/>
    <property type="match status" value="1"/>
</dbReference>
<dbReference type="Pfam" id="PF04244">
    <property type="entry name" value="DPRP"/>
    <property type="match status" value="1"/>
</dbReference>
<proteinExistence type="predicted"/>
<sequence>MNKLRLILGDQLNINHSWFKEKDSKITYVMMEIKDETSYVLHHAQKIIATFAAMRFFAEQLQQKGFEVIYFKINDKENEQSFYQNINKIIKEKNIGTLQYLEPDEYRLSIELKKLESIKNIKVESVDTEHFFVPKFYAKDFFSEKKHWRMEEFYRNMRKKFSILMEGDKPIGEKWNFDSDNRKRWDGSPNTTEDFRPSHNHEELFLEINNENIEHFGESQETNFRWPISREESVKLLDNFIAKDLVNFGDFQDALHDKNWRLFHSFLSFSLNSKMISPLEVIRKAEEAYYEKDLPLSSVEGFIRQILGWREYIRGVYWANMPGYDQHNFFKHNAKLPDWFWTGKTDMRCLSLSITQSLKNAYAHHIQRLMIIGNFSLLAGLDPKEVHKWYLGIYIDAYEWVEMPNTLGMSQFADGGLLATKPYVSSAAYINKMGNYCSSCKYKLKEKLGEDACPFNSLYWNFFDRNKDKLSNNPRLGIVNSQLKKMDQSQKEEINKKANFYLNNLNSL</sequence>
<dbReference type="AlphaFoldDB" id="A4GI54"/>
<protein>
    <recommendedName>
        <fullName evidence="2">Deoxyribodipyrimidine photolyase-related protein</fullName>
    </recommendedName>
</protein>
<dbReference type="SUPFAM" id="SSF48173">
    <property type="entry name" value="Cryptochrome/photolyase FAD-binding domain"/>
    <property type="match status" value="1"/>
</dbReference>
<accession>A4GI54</accession>
<dbReference type="Gene3D" id="1.25.40.80">
    <property type="match status" value="1"/>
</dbReference>
<dbReference type="PANTHER" id="PTHR38657:SF1">
    <property type="entry name" value="SLR1343 PROTEIN"/>
    <property type="match status" value="1"/>
</dbReference>
<organism evidence="1">
    <name type="scientific">uncultured marine bacterium EB0_41B09</name>
    <dbReference type="NCBI Taxonomy" id="415438"/>
    <lineage>
        <taxon>Bacteria</taxon>
        <taxon>environmental samples</taxon>
    </lineage>
</organism>
<dbReference type="InterPro" id="IPR052551">
    <property type="entry name" value="UV-DNA_repair_photolyase"/>
</dbReference>
<evidence type="ECO:0008006" key="2">
    <source>
        <dbReference type="Google" id="ProtNLM"/>
    </source>
</evidence>
<dbReference type="InterPro" id="IPR036134">
    <property type="entry name" value="Crypto/Photolyase_FAD-like_sf"/>
</dbReference>
<name>A4GI54_9BACT</name>